<dbReference type="AlphaFoldDB" id="A0AAD6CY90"/>
<keyword evidence="2" id="KW-1185">Reference proteome</keyword>
<organism evidence="1 2">
    <name type="scientific">Penicillium frequentans</name>
    <dbReference type="NCBI Taxonomy" id="3151616"/>
    <lineage>
        <taxon>Eukaryota</taxon>
        <taxon>Fungi</taxon>
        <taxon>Dikarya</taxon>
        <taxon>Ascomycota</taxon>
        <taxon>Pezizomycotina</taxon>
        <taxon>Eurotiomycetes</taxon>
        <taxon>Eurotiomycetidae</taxon>
        <taxon>Eurotiales</taxon>
        <taxon>Aspergillaceae</taxon>
        <taxon>Penicillium</taxon>
    </lineage>
</organism>
<name>A0AAD6CY90_9EURO</name>
<reference evidence="1 2" key="1">
    <citation type="journal article" date="2023" name="IMA Fungus">
        <title>Comparative genomic study of the Penicillium genus elucidates a diverse pangenome and 15 lateral gene transfer events.</title>
        <authorList>
            <person name="Petersen C."/>
            <person name="Sorensen T."/>
            <person name="Nielsen M.R."/>
            <person name="Sondergaard T.E."/>
            <person name="Sorensen J.L."/>
            <person name="Fitzpatrick D.A."/>
            <person name="Frisvad J.C."/>
            <person name="Nielsen K.L."/>
        </authorList>
    </citation>
    <scope>NUCLEOTIDE SEQUENCE [LARGE SCALE GENOMIC DNA]</scope>
    <source>
        <strain evidence="1 2">IBT 35679</strain>
    </source>
</reference>
<proteinExistence type="predicted"/>
<accession>A0AAD6CY90</accession>
<comment type="caution">
    <text evidence="1">The sequence shown here is derived from an EMBL/GenBank/DDBJ whole genome shotgun (WGS) entry which is preliminary data.</text>
</comment>
<sequence>MFVTAALKMFNKSKPDEKQLLMAVPYEQYLENDYDDEMGGLINGEQVERQRKVRYLTGRSRPQSGDWRFFRRRSYTRVEEQNFLI</sequence>
<evidence type="ECO:0000313" key="1">
    <source>
        <dbReference type="EMBL" id="KAJ5540970.1"/>
    </source>
</evidence>
<dbReference type="Proteomes" id="UP001220324">
    <property type="component" value="Unassembled WGS sequence"/>
</dbReference>
<gene>
    <name evidence="1" type="ORF">N7494_006046</name>
</gene>
<dbReference type="EMBL" id="JAQIZZ010000005">
    <property type="protein sequence ID" value="KAJ5540970.1"/>
    <property type="molecule type" value="Genomic_DNA"/>
</dbReference>
<evidence type="ECO:0000313" key="2">
    <source>
        <dbReference type="Proteomes" id="UP001220324"/>
    </source>
</evidence>
<protein>
    <submittedName>
        <fullName evidence="1">Uncharacterized protein</fullName>
    </submittedName>
</protein>